<protein>
    <submittedName>
        <fullName evidence="1">Uncharacterized protein</fullName>
    </submittedName>
</protein>
<gene>
    <name evidence="1" type="ORF">CKAN_02414000</name>
</gene>
<dbReference type="Proteomes" id="UP000283530">
    <property type="component" value="Unassembled WGS sequence"/>
</dbReference>
<evidence type="ECO:0000313" key="1">
    <source>
        <dbReference type="EMBL" id="RWR94827.1"/>
    </source>
</evidence>
<comment type="caution">
    <text evidence="1">The sequence shown here is derived from an EMBL/GenBank/DDBJ whole genome shotgun (WGS) entry which is preliminary data.</text>
</comment>
<keyword evidence="2" id="KW-1185">Reference proteome</keyword>
<name>A0A3S3N963_9MAGN</name>
<evidence type="ECO:0000313" key="2">
    <source>
        <dbReference type="Proteomes" id="UP000283530"/>
    </source>
</evidence>
<proteinExistence type="predicted"/>
<dbReference type="AlphaFoldDB" id="A0A3S3N963"/>
<reference evidence="1 2" key="1">
    <citation type="journal article" date="2019" name="Nat. Plants">
        <title>Stout camphor tree genome fills gaps in understanding of flowering plant genome evolution.</title>
        <authorList>
            <person name="Chaw S.M."/>
            <person name="Liu Y.C."/>
            <person name="Wu Y.W."/>
            <person name="Wang H.Y."/>
            <person name="Lin C.I."/>
            <person name="Wu C.S."/>
            <person name="Ke H.M."/>
            <person name="Chang L.Y."/>
            <person name="Hsu C.Y."/>
            <person name="Yang H.T."/>
            <person name="Sudianto E."/>
            <person name="Hsu M.H."/>
            <person name="Wu K.P."/>
            <person name="Wang L.N."/>
            <person name="Leebens-Mack J.H."/>
            <person name="Tsai I.J."/>
        </authorList>
    </citation>
    <scope>NUCLEOTIDE SEQUENCE [LARGE SCALE GENOMIC DNA]</scope>
    <source>
        <strain evidence="2">cv. Chaw 1501</strain>
        <tissue evidence="1">Young leaves</tissue>
    </source>
</reference>
<organism evidence="1 2">
    <name type="scientific">Cinnamomum micranthum f. kanehirae</name>
    <dbReference type="NCBI Taxonomy" id="337451"/>
    <lineage>
        <taxon>Eukaryota</taxon>
        <taxon>Viridiplantae</taxon>
        <taxon>Streptophyta</taxon>
        <taxon>Embryophyta</taxon>
        <taxon>Tracheophyta</taxon>
        <taxon>Spermatophyta</taxon>
        <taxon>Magnoliopsida</taxon>
        <taxon>Magnoliidae</taxon>
        <taxon>Laurales</taxon>
        <taxon>Lauraceae</taxon>
        <taxon>Cinnamomum</taxon>
    </lineage>
</organism>
<accession>A0A3S3N963</accession>
<dbReference type="EMBL" id="QPKB01000011">
    <property type="protein sequence ID" value="RWR94827.1"/>
    <property type="molecule type" value="Genomic_DNA"/>
</dbReference>
<sequence length="81" mass="8797">MAIPFLPNFFLRQKYPCLTLTLKNTCLDHFPHSSETKSLPPLCFQSSEAVAVFNPAKPSPVLRPVGAQVPATPSLVADFVG</sequence>